<evidence type="ECO:0000313" key="2">
    <source>
        <dbReference type="Proteomes" id="UP001234297"/>
    </source>
</evidence>
<sequence length="411" mass="45543">MSVLQHPEAINPHNLQVYDNAAFDDAAAYPSSSIKDSWVPLQPISLNVPQPPESDSTKENRSPISTKSNRMSQGKPLKLLFKQGLLDPPPQTDPKNIDDEIQQIEQEINRLSSRLEALRIEKSGQDPKTTRRQSVGRIVPAKFMEQKPTPTPTSTPTPTKKKMEETPACSRRRGVSLGPSEISSGVRSGKPDNRRKSCFWKLPAVGEEEEQEKEKEKKGGRSLSLSPEPRASVRKTIDSRRGISTVGSKKPVRRDQSTLTCLQPKTLFGGDTCTASNNRASKNSRVVPSRYGQTTTSQTQENDKRRTRAIPPSSGRTPATEARGKKRWDIPAPERKTLSTESSPSAILTVAEELPKIRTVRFESGGSRDSGAAKRVADLIGRKSYFDDDVEGEGEKSSVRQVLEFDEEEEE</sequence>
<accession>A0ACC2KMN3</accession>
<protein>
    <submittedName>
        <fullName evidence="1">Uncharacterized protein</fullName>
    </submittedName>
</protein>
<proteinExistence type="predicted"/>
<gene>
    <name evidence="1" type="ORF">MRB53_030902</name>
</gene>
<reference evidence="1 2" key="1">
    <citation type="journal article" date="2022" name="Hortic Res">
        <title>A haplotype resolved chromosomal level avocado genome allows analysis of novel avocado genes.</title>
        <authorList>
            <person name="Nath O."/>
            <person name="Fletcher S.J."/>
            <person name="Hayward A."/>
            <person name="Shaw L.M."/>
            <person name="Masouleh A.K."/>
            <person name="Furtado A."/>
            <person name="Henry R.J."/>
            <person name="Mitter N."/>
        </authorList>
    </citation>
    <scope>NUCLEOTIDE SEQUENCE [LARGE SCALE GENOMIC DNA]</scope>
    <source>
        <strain evidence="2">cv. Hass</strain>
    </source>
</reference>
<evidence type="ECO:0000313" key="1">
    <source>
        <dbReference type="EMBL" id="KAJ8622373.1"/>
    </source>
</evidence>
<keyword evidence="2" id="KW-1185">Reference proteome</keyword>
<comment type="caution">
    <text evidence="1">The sequence shown here is derived from an EMBL/GenBank/DDBJ whole genome shotgun (WGS) entry which is preliminary data.</text>
</comment>
<dbReference type="Proteomes" id="UP001234297">
    <property type="component" value="Chromosome 10"/>
</dbReference>
<dbReference type="EMBL" id="CM056818">
    <property type="protein sequence ID" value="KAJ8622373.1"/>
    <property type="molecule type" value="Genomic_DNA"/>
</dbReference>
<name>A0ACC2KMN3_PERAE</name>
<organism evidence="1 2">
    <name type="scientific">Persea americana</name>
    <name type="common">Avocado</name>
    <dbReference type="NCBI Taxonomy" id="3435"/>
    <lineage>
        <taxon>Eukaryota</taxon>
        <taxon>Viridiplantae</taxon>
        <taxon>Streptophyta</taxon>
        <taxon>Embryophyta</taxon>
        <taxon>Tracheophyta</taxon>
        <taxon>Spermatophyta</taxon>
        <taxon>Magnoliopsida</taxon>
        <taxon>Magnoliidae</taxon>
        <taxon>Laurales</taxon>
        <taxon>Lauraceae</taxon>
        <taxon>Persea</taxon>
    </lineage>
</organism>